<dbReference type="Gene3D" id="1.10.287.210">
    <property type="match status" value="1"/>
</dbReference>
<keyword evidence="1" id="KW-1133">Transmembrane helix</keyword>
<name>A0A8C4W4E7_9SAUR</name>
<dbReference type="InterPro" id="IPR018154">
    <property type="entry name" value="TLV/ENV_coat_polyprotein"/>
</dbReference>
<reference evidence="2" key="3">
    <citation type="submission" date="2025-09" db="UniProtKB">
        <authorList>
            <consortium name="Ensembl"/>
        </authorList>
    </citation>
    <scope>IDENTIFICATION</scope>
</reference>
<dbReference type="AlphaFoldDB" id="A0A8C4W4E7"/>
<dbReference type="SUPFAM" id="SSF58069">
    <property type="entry name" value="Virus ectodomain"/>
    <property type="match status" value="1"/>
</dbReference>
<keyword evidence="1" id="KW-0472">Membrane</keyword>
<dbReference type="Pfam" id="PF00429">
    <property type="entry name" value="TLV_coat"/>
    <property type="match status" value="1"/>
</dbReference>
<evidence type="ECO:0000313" key="2">
    <source>
        <dbReference type="Ensembl" id="ENSGEVP00005009450.1"/>
    </source>
</evidence>
<evidence type="ECO:0000256" key="1">
    <source>
        <dbReference type="SAM" id="Phobius"/>
    </source>
</evidence>
<dbReference type="Proteomes" id="UP000694390">
    <property type="component" value="Chromosome 2"/>
</dbReference>
<feature type="transmembrane region" description="Helical" evidence="1">
    <location>
        <begin position="438"/>
        <end position="463"/>
    </location>
</feature>
<sequence>MDLLHLLTKLRVEDLRLLLHFNIFKLTLQIYNAFIKYSHEVKTRILGNRSDCWVCTQFPVNAAQGLPFTPIPLTTANMTWMPPTRIKDPVQPNLTWDKTGVPINKYLRVTNQTGSLCFVKGKGSTFVGTSKCNIYFNGTAFSKNLGFKPCASHLSHMWIPHPDPTFSTFSWRGRFSESVFKKPCSDLKGVQLIVKGYTIAFYNCSSSTTLPFENNTTKLCLCSSHNDPSALPGEQWYNGWWVTSYFEKWNTQNALYGTYWVCGPKAYYFLSPDWAGSCYLAWLAPPSRISLTPPHFPHVRNIRETDRDINLRDGLSWQRWAGHTSLKGAIIRLQGLLESLTNETATLFENQAGEMSQLRQLALQNRMALDIMLAAQGGTCALINEECCVFVNDTYCDTFQRTKHLREMAKNYSSGQPPYDWWGALWNWLPGFGWVKKLLVGVVGAIIVLIILCCCIQCVPSLINSCKSVYSFPTSAKSLLSSNWPRLKLPSGP</sequence>
<protein>
    <submittedName>
        <fullName evidence="2">Uncharacterized protein</fullName>
    </submittedName>
</protein>
<reference evidence="2" key="1">
    <citation type="submission" date="2019-06" db="EMBL/GenBank/DDBJ databases">
        <title>G10K-VGP Goodes thornscrub tortoise genome, primary haplotype.</title>
        <authorList>
            <person name="Murphy B."/>
            <person name="Edwards T."/>
            <person name="Rhie A."/>
            <person name="Koren S."/>
            <person name="Phillippy A."/>
            <person name="Fedrigo O."/>
            <person name="Haase B."/>
            <person name="Mountcastle J."/>
            <person name="Lewin H."/>
            <person name="Damas J."/>
            <person name="Howe K."/>
            <person name="Formenti G."/>
            <person name="Myers G."/>
            <person name="Durbin R."/>
            <person name="Jarvis E.D."/>
        </authorList>
    </citation>
    <scope>NUCLEOTIDE SEQUENCE [LARGE SCALE GENOMIC DNA]</scope>
</reference>
<organism evidence="2 3">
    <name type="scientific">Gopherus evgoodei</name>
    <name type="common">Goodes thornscrub tortoise</name>
    <dbReference type="NCBI Taxonomy" id="1825980"/>
    <lineage>
        <taxon>Eukaryota</taxon>
        <taxon>Metazoa</taxon>
        <taxon>Chordata</taxon>
        <taxon>Craniata</taxon>
        <taxon>Vertebrata</taxon>
        <taxon>Euteleostomi</taxon>
        <taxon>Archelosauria</taxon>
        <taxon>Testudinata</taxon>
        <taxon>Testudines</taxon>
        <taxon>Cryptodira</taxon>
        <taxon>Durocryptodira</taxon>
        <taxon>Testudinoidea</taxon>
        <taxon>Testudinidae</taxon>
        <taxon>Gopherus</taxon>
    </lineage>
</organism>
<evidence type="ECO:0000313" key="3">
    <source>
        <dbReference type="Proteomes" id="UP000694390"/>
    </source>
</evidence>
<dbReference type="OrthoDB" id="9950230at2759"/>
<keyword evidence="3" id="KW-1185">Reference proteome</keyword>
<accession>A0A8C4W4E7</accession>
<reference evidence="2" key="2">
    <citation type="submission" date="2025-08" db="UniProtKB">
        <authorList>
            <consortium name="Ensembl"/>
        </authorList>
    </citation>
    <scope>IDENTIFICATION</scope>
</reference>
<dbReference type="Ensembl" id="ENSGEVT00005009906.1">
    <property type="protein sequence ID" value="ENSGEVP00005009450.1"/>
    <property type="gene ID" value="ENSGEVG00005006725.1"/>
</dbReference>
<dbReference type="GeneTree" id="ENSGT00940000165291"/>
<keyword evidence="1" id="KW-0812">Transmembrane</keyword>
<proteinExistence type="predicted"/>
<dbReference type="PANTHER" id="PTHR10424">
    <property type="entry name" value="VIRAL ENVELOPE PROTEIN"/>
    <property type="match status" value="1"/>
</dbReference>